<keyword evidence="1" id="KW-0732">Signal</keyword>
<keyword evidence="3" id="KW-1185">Reference proteome</keyword>
<gene>
    <name evidence="2" type="ORF">O181_107371</name>
</gene>
<comment type="caution">
    <text evidence="2">The sequence shown here is derived from an EMBL/GenBank/DDBJ whole genome shotgun (WGS) entry which is preliminary data.</text>
</comment>
<protein>
    <submittedName>
        <fullName evidence="2">Uncharacterized protein</fullName>
    </submittedName>
</protein>
<evidence type="ECO:0000313" key="2">
    <source>
        <dbReference type="EMBL" id="MBW0567656.1"/>
    </source>
</evidence>
<name>A0A9Q3JT82_9BASI</name>
<dbReference type="EMBL" id="AVOT02081203">
    <property type="protein sequence ID" value="MBW0567656.1"/>
    <property type="molecule type" value="Genomic_DNA"/>
</dbReference>
<evidence type="ECO:0000256" key="1">
    <source>
        <dbReference type="SAM" id="SignalP"/>
    </source>
</evidence>
<evidence type="ECO:0000313" key="3">
    <source>
        <dbReference type="Proteomes" id="UP000765509"/>
    </source>
</evidence>
<organism evidence="2 3">
    <name type="scientific">Austropuccinia psidii MF-1</name>
    <dbReference type="NCBI Taxonomy" id="1389203"/>
    <lineage>
        <taxon>Eukaryota</taxon>
        <taxon>Fungi</taxon>
        <taxon>Dikarya</taxon>
        <taxon>Basidiomycota</taxon>
        <taxon>Pucciniomycotina</taxon>
        <taxon>Pucciniomycetes</taxon>
        <taxon>Pucciniales</taxon>
        <taxon>Sphaerophragmiaceae</taxon>
        <taxon>Austropuccinia</taxon>
    </lineage>
</organism>
<reference evidence="2" key="1">
    <citation type="submission" date="2021-03" db="EMBL/GenBank/DDBJ databases">
        <title>Draft genome sequence of rust myrtle Austropuccinia psidii MF-1, a brazilian biotype.</title>
        <authorList>
            <person name="Quecine M.C."/>
            <person name="Pachon D.M.R."/>
            <person name="Bonatelli M.L."/>
            <person name="Correr F.H."/>
            <person name="Franceschini L.M."/>
            <person name="Leite T.F."/>
            <person name="Margarido G.R.A."/>
            <person name="Almeida C.A."/>
            <person name="Ferrarezi J.A."/>
            <person name="Labate C.A."/>
        </authorList>
    </citation>
    <scope>NUCLEOTIDE SEQUENCE</scope>
    <source>
        <strain evidence="2">MF-1</strain>
    </source>
</reference>
<dbReference type="AlphaFoldDB" id="A0A9Q3JT82"/>
<sequence>MVRLWFLADLGPGVFLAIFGNIEIGGKIGSGGPTCGLGPTWPWGLVVGPLTPFWSKGAQGSHRPWPGVHSLQPAGCRGHSGLKWPKKAIQALDPIIKWVGQKALVMARGARSPWKYRWTPRPKNKGIGPGLVRWSIGQKGQWLQDIACGHNWQVKGGMAQRTYNTKLVQLAINLMT</sequence>
<feature type="chain" id="PRO_5040366394" evidence="1">
    <location>
        <begin position="18"/>
        <end position="176"/>
    </location>
</feature>
<dbReference type="Proteomes" id="UP000765509">
    <property type="component" value="Unassembled WGS sequence"/>
</dbReference>
<proteinExistence type="predicted"/>
<accession>A0A9Q3JT82</accession>
<feature type="signal peptide" evidence="1">
    <location>
        <begin position="1"/>
        <end position="17"/>
    </location>
</feature>